<feature type="region of interest" description="Disordered" evidence="1">
    <location>
        <begin position="1"/>
        <end position="66"/>
    </location>
</feature>
<dbReference type="AlphaFoldDB" id="A0A218WF96"/>
<evidence type="ECO:0000313" key="2">
    <source>
        <dbReference type="EMBL" id="OWM71158.1"/>
    </source>
</evidence>
<evidence type="ECO:0000256" key="1">
    <source>
        <dbReference type="SAM" id="MobiDB-lite"/>
    </source>
</evidence>
<proteinExistence type="predicted"/>
<dbReference type="Proteomes" id="UP000197138">
    <property type="component" value="Unassembled WGS sequence"/>
</dbReference>
<protein>
    <submittedName>
        <fullName evidence="2">Uncharacterized protein</fullName>
    </submittedName>
</protein>
<accession>A0A218WF96</accession>
<reference evidence="3" key="1">
    <citation type="journal article" date="2017" name="Plant J.">
        <title>The pomegranate (Punica granatum L.) genome and the genomics of punicalagin biosynthesis.</title>
        <authorList>
            <person name="Qin G."/>
            <person name="Xu C."/>
            <person name="Ming R."/>
            <person name="Tang H."/>
            <person name="Guyot R."/>
            <person name="Kramer E.M."/>
            <person name="Hu Y."/>
            <person name="Yi X."/>
            <person name="Qi Y."/>
            <person name="Xu X."/>
            <person name="Gao Z."/>
            <person name="Pan H."/>
            <person name="Jian J."/>
            <person name="Tian Y."/>
            <person name="Yue Z."/>
            <person name="Xu Y."/>
        </authorList>
    </citation>
    <scope>NUCLEOTIDE SEQUENCE [LARGE SCALE GENOMIC DNA]</scope>
    <source>
        <strain evidence="3">cv. Dabenzi</strain>
    </source>
</reference>
<gene>
    <name evidence="2" type="ORF">CDL15_Pgr011285</name>
</gene>
<comment type="caution">
    <text evidence="2">The sequence shown here is derived from an EMBL/GenBank/DDBJ whole genome shotgun (WGS) entry which is preliminary data.</text>
</comment>
<evidence type="ECO:0000313" key="3">
    <source>
        <dbReference type="Proteomes" id="UP000197138"/>
    </source>
</evidence>
<organism evidence="2 3">
    <name type="scientific">Punica granatum</name>
    <name type="common">Pomegranate</name>
    <dbReference type="NCBI Taxonomy" id="22663"/>
    <lineage>
        <taxon>Eukaryota</taxon>
        <taxon>Viridiplantae</taxon>
        <taxon>Streptophyta</taxon>
        <taxon>Embryophyta</taxon>
        <taxon>Tracheophyta</taxon>
        <taxon>Spermatophyta</taxon>
        <taxon>Magnoliopsida</taxon>
        <taxon>eudicotyledons</taxon>
        <taxon>Gunneridae</taxon>
        <taxon>Pentapetalae</taxon>
        <taxon>rosids</taxon>
        <taxon>malvids</taxon>
        <taxon>Myrtales</taxon>
        <taxon>Lythraceae</taxon>
        <taxon>Punica</taxon>
    </lineage>
</organism>
<feature type="compositionally biased region" description="Basic and acidic residues" evidence="1">
    <location>
        <begin position="25"/>
        <end position="52"/>
    </location>
</feature>
<dbReference type="EMBL" id="MTKT01004486">
    <property type="protein sequence ID" value="OWM71158.1"/>
    <property type="molecule type" value="Genomic_DNA"/>
</dbReference>
<feature type="compositionally biased region" description="Polar residues" evidence="1">
    <location>
        <begin position="1"/>
        <end position="17"/>
    </location>
</feature>
<feature type="compositionally biased region" description="Acidic residues" evidence="1">
    <location>
        <begin position="53"/>
        <end position="62"/>
    </location>
</feature>
<sequence length="98" mass="10816">MESGSTPGIPTETNSKQSTEEEDLLDRSVKRAKKVEGRRSETVQEDGNHEGMAEGDIDEQEGGQDYRSALLGKGRVRRAAARIPAIQRVPPALRIEDR</sequence>
<name>A0A218WF96_PUNGR</name>